<proteinExistence type="predicted"/>
<organism evidence="1 3">
    <name type="scientific">Rotaria sordida</name>
    <dbReference type="NCBI Taxonomy" id="392033"/>
    <lineage>
        <taxon>Eukaryota</taxon>
        <taxon>Metazoa</taxon>
        <taxon>Spiralia</taxon>
        <taxon>Gnathifera</taxon>
        <taxon>Rotifera</taxon>
        <taxon>Eurotatoria</taxon>
        <taxon>Bdelloidea</taxon>
        <taxon>Philodinida</taxon>
        <taxon>Philodinidae</taxon>
        <taxon>Rotaria</taxon>
    </lineage>
</organism>
<dbReference type="SUPFAM" id="SSF158682">
    <property type="entry name" value="TerB-like"/>
    <property type="match status" value="1"/>
</dbReference>
<dbReference type="EMBL" id="CAJNOT010000858">
    <property type="protein sequence ID" value="CAF1096495.1"/>
    <property type="molecule type" value="Genomic_DNA"/>
</dbReference>
<dbReference type="EMBL" id="CAJOBD010003925">
    <property type="protein sequence ID" value="CAF3972252.1"/>
    <property type="molecule type" value="Genomic_DNA"/>
</dbReference>
<evidence type="ECO:0008006" key="4">
    <source>
        <dbReference type="Google" id="ProtNLM"/>
    </source>
</evidence>
<sequence>MRIVGMSQDMLDELQTYEPGKCEEVQYIFQDLDLISTSISRLSFIYNGFRAASADGELHPKELKAICKLGKKLGLTAEEIEQCRLLTEEEENLRRKRAKILFPEGFDNFLKHFTEQYL</sequence>
<dbReference type="Gene3D" id="1.10.3680.10">
    <property type="entry name" value="TerB-like"/>
    <property type="match status" value="1"/>
</dbReference>
<evidence type="ECO:0000313" key="2">
    <source>
        <dbReference type="EMBL" id="CAF3972252.1"/>
    </source>
</evidence>
<accession>A0A814NQM6</accession>
<reference evidence="1" key="1">
    <citation type="submission" date="2021-02" db="EMBL/GenBank/DDBJ databases">
        <authorList>
            <person name="Nowell W R."/>
        </authorList>
    </citation>
    <scope>NUCLEOTIDE SEQUENCE</scope>
</reference>
<dbReference type="InterPro" id="IPR029024">
    <property type="entry name" value="TerB-like"/>
</dbReference>
<dbReference type="AlphaFoldDB" id="A0A814NQM6"/>
<dbReference type="Proteomes" id="UP000663836">
    <property type="component" value="Unassembled WGS sequence"/>
</dbReference>
<gene>
    <name evidence="2" type="ORF">JBS370_LOCUS24703</name>
    <name evidence="1" type="ORF">ZHD862_LOCUS17363</name>
</gene>
<dbReference type="Proteomes" id="UP000663864">
    <property type="component" value="Unassembled WGS sequence"/>
</dbReference>
<comment type="caution">
    <text evidence="1">The sequence shown here is derived from an EMBL/GenBank/DDBJ whole genome shotgun (WGS) entry which is preliminary data.</text>
</comment>
<evidence type="ECO:0000313" key="3">
    <source>
        <dbReference type="Proteomes" id="UP000663864"/>
    </source>
</evidence>
<protein>
    <recommendedName>
        <fullName evidence="4">Co-chaperone DjlA N-terminal domain-containing protein</fullName>
    </recommendedName>
</protein>
<evidence type="ECO:0000313" key="1">
    <source>
        <dbReference type="EMBL" id="CAF1096495.1"/>
    </source>
</evidence>
<name>A0A814NQM6_9BILA</name>